<dbReference type="Pfam" id="PF10488">
    <property type="entry name" value="PP1c_bdg"/>
    <property type="match status" value="1"/>
</dbReference>
<protein>
    <recommendedName>
        <fullName evidence="5">Protein DP71L</fullName>
    </recommendedName>
    <alternativeName>
        <fullName evidence="12">MyD116 homolog</fullName>
    </alternativeName>
</protein>
<dbReference type="PANTHER" id="PTHR16489:SF12">
    <property type="entry name" value="GH11727P"/>
    <property type="match status" value="1"/>
</dbReference>
<proteinExistence type="inferred from homology"/>
<evidence type="ECO:0000256" key="8">
    <source>
        <dbReference type="ARBA" id="ARBA00022830"/>
    </source>
</evidence>
<accession>A0AAV2QQM9</accession>
<organism evidence="15 16">
    <name type="scientific">Meganyctiphanes norvegica</name>
    <name type="common">Northern krill</name>
    <name type="synonym">Thysanopoda norvegica</name>
    <dbReference type="NCBI Taxonomy" id="48144"/>
    <lineage>
        <taxon>Eukaryota</taxon>
        <taxon>Metazoa</taxon>
        <taxon>Ecdysozoa</taxon>
        <taxon>Arthropoda</taxon>
        <taxon>Crustacea</taxon>
        <taxon>Multicrustacea</taxon>
        <taxon>Malacostraca</taxon>
        <taxon>Eumalacostraca</taxon>
        <taxon>Eucarida</taxon>
        <taxon>Euphausiacea</taxon>
        <taxon>Euphausiidae</taxon>
        <taxon>Meganyctiphanes</taxon>
    </lineage>
</organism>
<keyword evidence="7" id="KW-1090">Inhibition of host innate immune response by virus</keyword>
<sequence>MDINIMMHSMSGGPSGKTHSNSFKSAHYLSQAAAAKGFTTMNVETSVTLNMDVNPPLLITPQGGSEIKQVGHKRNLWNSLRNMFSVSTGTTWINPQYIQQMPGPGPPPPPLRGVIPEYQDPCYLNQQLLADCPYSNPQMDGLWYPARPGGNQWELLDPLMSPWLTGNQHLDSYKSVTGDHQPKNVISDIMSKKVSPPLKCQKPLNPEAKEWIPQEMRDIKECISSFSTLIENEPLREKSSLNEIVENKIFPVNTTSRENVGSISLSQPLSSKENNEFCEISDLEIKAVRDEKSGKKTTENKKNMELAANQFDIKNKKQNISQGRMSKCKMKSIFDYKGLTTTSDQIVTGCDNKVNIGKTVCDNKISKSPTTSYANVAGKMPEPVCLQEQPCGKDIVLTSNEQQLAKILTKDKKYPKEKAALSVENTRKPFTPYKTCSKSQKKVRKKFLDELKTSNTDFQTNEYSCSPLSSSLPSTVGSPCRIPSVCETIPGLALSSSVKSHERSTSESSSGSRNIADRNRSISDSSSAFSLDIEFEDIKDEQKNVESSSNRQCNNDILAHILGLQDDSDSEDNDSEDDDSDWDEVDAEDIANTWEFTPSFMALQGLCKIQEGLCKGITSEKCNDTSTFAIIELDEEDPIAEQLKEVNKKWNNTYTEIISLKDCKVTFGEVELIVPELTWSDEDLTNSRRGPWEQYARDRLRFKSRIEAVESNLSSIFDIEHRQTVFNQRFMGHDS</sequence>
<dbReference type="GO" id="GO:0039502">
    <property type="term" value="P:symbiont-mediated suppression of host type I interferon-mediated signaling pathway"/>
    <property type="evidence" value="ECO:0007669"/>
    <property type="project" value="UniProtKB-KW"/>
</dbReference>
<evidence type="ECO:0000256" key="11">
    <source>
        <dbReference type="ARBA" id="ARBA00023280"/>
    </source>
</evidence>
<name>A0AAV2QQM9_MEGNR</name>
<comment type="function">
    <text evidence="1">Interacts with the host phosphatase PP1 catalytic subunit (PPP1CB) and recruits it to dephosphorylate EIF2S1/eIF2alpha and therefore restores the host translation that has been shut-down by the host. Also inhibits the EIF2S1/eIF2alpha-ATF4-DDIT3/CHOP pathway.</text>
</comment>
<feature type="region of interest" description="Disordered" evidence="13">
    <location>
        <begin position="496"/>
        <end position="519"/>
    </location>
</feature>
<evidence type="ECO:0000256" key="5">
    <source>
        <dbReference type="ARBA" id="ARBA00019072"/>
    </source>
</evidence>
<keyword evidence="16" id="KW-1185">Reference proteome</keyword>
<gene>
    <name evidence="15" type="ORF">MNOR_LOCUS15677</name>
</gene>
<evidence type="ECO:0000256" key="13">
    <source>
        <dbReference type="SAM" id="MobiDB-lite"/>
    </source>
</evidence>
<evidence type="ECO:0000256" key="9">
    <source>
        <dbReference type="ARBA" id="ARBA00022921"/>
    </source>
</evidence>
<evidence type="ECO:0000256" key="6">
    <source>
        <dbReference type="ARBA" id="ARBA00022581"/>
    </source>
</evidence>
<feature type="region of interest" description="Disordered" evidence="13">
    <location>
        <begin position="1"/>
        <end position="21"/>
    </location>
</feature>
<dbReference type="AlphaFoldDB" id="A0AAV2QQM9"/>
<evidence type="ECO:0000256" key="3">
    <source>
        <dbReference type="ARBA" id="ARBA00010161"/>
    </source>
</evidence>
<reference evidence="15 16" key="1">
    <citation type="submission" date="2024-05" db="EMBL/GenBank/DDBJ databases">
        <authorList>
            <person name="Wallberg A."/>
        </authorList>
    </citation>
    <scope>NUCLEOTIDE SEQUENCE [LARGE SCALE GENOMIC DNA]</scope>
</reference>
<evidence type="ECO:0000256" key="12">
    <source>
        <dbReference type="ARBA" id="ARBA00031298"/>
    </source>
</evidence>
<evidence type="ECO:0000256" key="10">
    <source>
        <dbReference type="ARBA" id="ARBA00023258"/>
    </source>
</evidence>
<keyword evidence="11" id="KW-0899">Viral immunoevasion</keyword>
<dbReference type="InterPro" id="IPR019523">
    <property type="entry name" value="Prot_Pase1_reg-su15A/B_C"/>
</dbReference>
<dbReference type="GO" id="GO:0000164">
    <property type="term" value="C:protein phosphatase type 1 complex"/>
    <property type="evidence" value="ECO:0007669"/>
    <property type="project" value="TreeGrafter"/>
</dbReference>
<dbReference type="GO" id="GO:0019888">
    <property type="term" value="F:protein phosphatase regulator activity"/>
    <property type="evidence" value="ECO:0007669"/>
    <property type="project" value="TreeGrafter"/>
</dbReference>
<keyword evidence="9" id="KW-0426">Late protein</keyword>
<comment type="similarity">
    <text evidence="3">Belongs to the PPP1R15 family.</text>
</comment>
<evidence type="ECO:0000256" key="2">
    <source>
        <dbReference type="ARBA" id="ARBA00007512"/>
    </source>
</evidence>
<keyword evidence="6" id="KW-0945">Host-virus interaction</keyword>
<evidence type="ECO:0000259" key="14">
    <source>
        <dbReference type="Pfam" id="PF10488"/>
    </source>
</evidence>
<keyword evidence="10" id="KW-0922">Interferon antiviral system evasion</keyword>
<dbReference type="PANTHER" id="PTHR16489">
    <property type="entry name" value="GH11727P"/>
    <property type="match status" value="1"/>
</dbReference>
<dbReference type="GO" id="GO:0005783">
    <property type="term" value="C:endoplasmic reticulum"/>
    <property type="evidence" value="ECO:0007669"/>
    <property type="project" value="TreeGrafter"/>
</dbReference>
<dbReference type="GO" id="GO:0034976">
    <property type="term" value="P:response to endoplasmic reticulum stress"/>
    <property type="evidence" value="ECO:0007669"/>
    <property type="project" value="TreeGrafter"/>
</dbReference>
<feature type="domain" description="Protein phosphatase 1 regulatory subunit 15A/B C-terminal" evidence="14">
    <location>
        <begin position="659"/>
        <end position="728"/>
    </location>
</feature>
<evidence type="ECO:0000256" key="4">
    <source>
        <dbReference type="ARBA" id="ARBA00011204"/>
    </source>
</evidence>
<comment type="caution">
    <text evidence="15">The sequence shown here is derived from an EMBL/GenBank/DDBJ whole genome shotgun (WGS) entry which is preliminary data.</text>
</comment>
<evidence type="ECO:0000256" key="1">
    <source>
        <dbReference type="ARBA" id="ARBA00003756"/>
    </source>
</evidence>
<evidence type="ECO:0000313" key="16">
    <source>
        <dbReference type="Proteomes" id="UP001497623"/>
    </source>
</evidence>
<dbReference type="InterPro" id="IPR051254">
    <property type="entry name" value="PPP1R15"/>
</dbReference>
<dbReference type="Proteomes" id="UP001497623">
    <property type="component" value="Unassembled WGS sequence"/>
</dbReference>
<dbReference type="EMBL" id="CAXKWB010009916">
    <property type="protein sequence ID" value="CAL4096295.1"/>
    <property type="molecule type" value="Genomic_DNA"/>
</dbReference>
<keyword evidence="8" id="KW-1114">Inhibition of host interferon signaling pathway by virus</keyword>
<comment type="subunit">
    <text evidence="4">Interacts (via C-terminus) with host PPP1CB.</text>
</comment>
<evidence type="ECO:0000313" key="15">
    <source>
        <dbReference type="EMBL" id="CAL4096295.1"/>
    </source>
</evidence>
<dbReference type="GO" id="GO:0051246">
    <property type="term" value="P:regulation of protein metabolic process"/>
    <property type="evidence" value="ECO:0007669"/>
    <property type="project" value="UniProtKB-ARBA"/>
</dbReference>
<comment type="similarity">
    <text evidence="2">Belongs to the asfivirus DP71L family.</text>
</comment>
<evidence type="ECO:0000256" key="7">
    <source>
        <dbReference type="ARBA" id="ARBA00022632"/>
    </source>
</evidence>